<feature type="transmembrane region" description="Helical" evidence="1">
    <location>
        <begin position="89"/>
        <end position="105"/>
    </location>
</feature>
<sequence>MVKVVIWSLFIIPWISLFFLNGKAIRRYMPVALFATVLNTILAQMAWSYNWWKFKETLFTWDKLAPLFTVYGVFLVGTIWIFYFTFRRFWIYIIVNLIIDLFYGMGLTKMLNKLEIRENGSFSPLQNLLAMTILALILYLYQIWQERIFEKEYVK</sequence>
<reference evidence="3 4" key="1">
    <citation type="submission" date="2019-03" db="EMBL/GenBank/DDBJ databases">
        <title>Bacillus niacini sp. nov. a Nicotinate-Metabolizing Mesophile Isolated from Soil.</title>
        <authorList>
            <person name="Zhang G."/>
        </authorList>
    </citation>
    <scope>NUCLEOTIDE SEQUENCE [LARGE SCALE GENOMIC DNA]</scope>
    <source>
        <strain evidence="3 4">WN066</strain>
    </source>
</reference>
<dbReference type="Proteomes" id="UP001178888">
    <property type="component" value="Unassembled WGS sequence"/>
</dbReference>
<keyword evidence="1" id="KW-1133">Transmembrane helix</keyword>
<feature type="transmembrane region" description="Helical" evidence="1">
    <location>
        <begin position="6"/>
        <end position="24"/>
    </location>
</feature>
<keyword evidence="1" id="KW-0812">Transmembrane</keyword>
<evidence type="ECO:0000313" key="5">
    <source>
        <dbReference type="Proteomes" id="UP001178888"/>
    </source>
</evidence>
<accession>A0A4R5VIN2</accession>
<protein>
    <submittedName>
        <fullName evidence="3">Uncharacterized protein</fullName>
    </submittedName>
</protein>
<feature type="transmembrane region" description="Helical" evidence="1">
    <location>
        <begin position="64"/>
        <end position="82"/>
    </location>
</feature>
<proteinExistence type="predicted"/>
<dbReference type="EMBL" id="JAVGVR010000001">
    <property type="protein sequence ID" value="MDQ6596437.1"/>
    <property type="molecule type" value="Genomic_DNA"/>
</dbReference>
<gene>
    <name evidence="3" type="ORF">E2K98_28320</name>
    <name evidence="2" type="ORF">RCG21_08605</name>
</gene>
<dbReference type="EMBL" id="SMYO01000032">
    <property type="protein sequence ID" value="TDK55371.1"/>
    <property type="molecule type" value="Genomic_DNA"/>
</dbReference>
<keyword evidence="1" id="KW-0472">Membrane</keyword>
<reference evidence="2" key="2">
    <citation type="submission" date="2023-08" db="EMBL/GenBank/DDBJ databases">
        <title>Nitrogen cycling bacteria in agricultural field soils.</title>
        <authorList>
            <person name="Jang J."/>
        </authorList>
    </citation>
    <scope>NUCLEOTIDE SEQUENCE</scope>
    <source>
        <strain evidence="2">PS3-36</strain>
    </source>
</reference>
<dbReference type="RefSeq" id="WP_133340094.1">
    <property type="nucleotide sequence ID" value="NZ_JAVGVR010000001.1"/>
</dbReference>
<feature type="transmembrane region" description="Helical" evidence="1">
    <location>
        <begin position="31"/>
        <end position="52"/>
    </location>
</feature>
<evidence type="ECO:0000256" key="1">
    <source>
        <dbReference type="SAM" id="Phobius"/>
    </source>
</evidence>
<feature type="transmembrane region" description="Helical" evidence="1">
    <location>
        <begin position="125"/>
        <end position="144"/>
    </location>
</feature>
<evidence type="ECO:0000313" key="4">
    <source>
        <dbReference type="Proteomes" id="UP000295132"/>
    </source>
</evidence>
<evidence type="ECO:0000313" key="2">
    <source>
        <dbReference type="EMBL" id="MDQ6596437.1"/>
    </source>
</evidence>
<comment type="caution">
    <text evidence="3">The sequence shown here is derived from an EMBL/GenBank/DDBJ whole genome shotgun (WGS) entry which is preliminary data.</text>
</comment>
<dbReference type="Proteomes" id="UP000295132">
    <property type="component" value="Unassembled WGS sequence"/>
</dbReference>
<dbReference type="AlphaFoldDB" id="A0A4R5VIN2"/>
<organism evidence="3 4">
    <name type="scientific">Bacillus salipaludis</name>
    <dbReference type="NCBI Taxonomy" id="2547811"/>
    <lineage>
        <taxon>Bacteria</taxon>
        <taxon>Bacillati</taxon>
        <taxon>Bacillota</taxon>
        <taxon>Bacilli</taxon>
        <taxon>Bacillales</taxon>
        <taxon>Bacillaceae</taxon>
        <taxon>Bacillus</taxon>
    </lineage>
</organism>
<evidence type="ECO:0000313" key="3">
    <source>
        <dbReference type="EMBL" id="TDK55371.1"/>
    </source>
</evidence>
<name>A0A4R5VIN2_9BACI</name>
<keyword evidence="5" id="KW-1185">Reference proteome</keyword>